<feature type="transmembrane region" description="Helical" evidence="1">
    <location>
        <begin position="104"/>
        <end position="120"/>
    </location>
</feature>
<protein>
    <recommendedName>
        <fullName evidence="4">HXXEE domain-containing protein</fullName>
    </recommendedName>
</protein>
<gene>
    <name evidence="2" type="ordered locus">Amir_3713</name>
</gene>
<evidence type="ECO:0000313" key="3">
    <source>
        <dbReference type="Proteomes" id="UP000002213"/>
    </source>
</evidence>
<proteinExistence type="predicted"/>
<evidence type="ECO:0000313" key="2">
    <source>
        <dbReference type="EMBL" id="ACU37596.1"/>
    </source>
</evidence>
<evidence type="ECO:0000256" key="1">
    <source>
        <dbReference type="SAM" id="Phobius"/>
    </source>
</evidence>
<keyword evidence="1" id="KW-0472">Membrane</keyword>
<keyword evidence="1" id="KW-1133">Transmembrane helix</keyword>
<dbReference type="eggNOG" id="ENOG5032TE4">
    <property type="taxonomic scope" value="Bacteria"/>
</dbReference>
<keyword evidence="1" id="KW-0812">Transmembrane</keyword>
<organism evidence="2 3">
    <name type="scientific">Actinosynnema mirum (strain ATCC 29888 / DSM 43827 / JCM 3225 / NBRC 14064 / NCIMB 13271 / NRRL B-12336 / IMRU 3971 / 101)</name>
    <dbReference type="NCBI Taxonomy" id="446462"/>
    <lineage>
        <taxon>Bacteria</taxon>
        <taxon>Bacillati</taxon>
        <taxon>Actinomycetota</taxon>
        <taxon>Actinomycetes</taxon>
        <taxon>Pseudonocardiales</taxon>
        <taxon>Pseudonocardiaceae</taxon>
        <taxon>Actinosynnema</taxon>
    </lineage>
</organism>
<evidence type="ECO:0008006" key="4">
    <source>
        <dbReference type="Google" id="ProtNLM"/>
    </source>
</evidence>
<dbReference type="InterPro" id="IPR025671">
    <property type="entry name" value="HXXEE"/>
</dbReference>
<dbReference type="AlphaFoldDB" id="C6WC29"/>
<dbReference type="Proteomes" id="UP000002213">
    <property type="component" value="Chromosome"/>
</dbReference>
<dbReference type="KEGG" id="ami:Amir_3713"/>
<accession>C6WC29</accession>
<reference evidence="2 3" key="1">
    <citation type="journal article" date="2009" name="Stand. Genomic Sci.">
        <title>Complete genome sequence of Actinosynnema mirum type strain (101).</title>
        <authorList>
            <person name="Land M."/>
            <person name="Lapidus A."/>
            <person name="Mayilraj S."/>
            <person name="Chen F."/>
            <person name="Copeland A."/>
            <person name="Del Rio T.G."/>
            <person name="Nolan M."/>
            <person name="Lucas S."/>
            <person name="Tice H."/>
            <person name="Cheng J.F."/>
            <person name="Chertkov O."/>
            <person name="Bruce D."/>
            <person name="Goodwin L."/>
            <person name="Pitluck S."/>
            <person name="Rohde M."/>
            <person name="Goker M."/>
            <person name="Pati A."/>
            <person name="Ivanova N."/>
            <person name="Mavromatis K."/>
            <person name="Chen A."/>
            <person name="Palaniappan K."/>
            <person name="Hauser L."/>
            <person name="Chang Y.J."/>
            <person name="Jeffries C.C."/>
            <person name="Brettin T."/>
            <person name="Detter J.C."/>
            <person name="Han C."/>
            <person name="Chain P."/>
            <person name="Tindall B.J."/>
            <person name="Bristow J."/>
            <person name="Eisen J.A."/>
            <person name="Markowitz V."/>
            <person name="Hugenholtz P."/>
            <person name="Kyrpides N.C."/>
            <person name="Klenk H.P."/>
        </authorList>
    </citation>
    <scope>NUCLEOTIDE SEQUENCE [LARGE SCALE GENOMIC DNA]</scope>
    <source>
        <strain evidence="3">ATCC 29888 / DSM 43827 / JCM 3225 / NBRC 14064 / NCIMB 13271 / NRRL B-12336 / IMRU 3971 / 101</strain>
    </source>
</reference>
<keyword evidence="3" id="KW-1185">Reference proteome</keyword>
<dbReference type="EMBL" id="CP001630">
    <property type="protein sequence ID" value="ACU37596.1"/>
    <property type="molecule type" value="Genomic_DNA"/>
</dbReference>
<name>C6WC29_ACTMD</name>
<dbReference type="Pfam" id="PF13787">
    <property type="entry name" value="HXXEE"/>
    <property type="match status" value="1"/>
</dbReference>
<dbReference type="HOGENOM" id="CLU_112479_0_0_11"/>
<sequence>MCNVTVVIGKSVTWGLLAAWVAHDLEELATTSPWSRAHRAVPTVGRVESAVAIGAVGVVMAVAAAEGARTGGRSRLFQTALAGFGLHAVTHVAASAVFRGYTPGVLTAPTVVAPFALWAWRRLRREGVWTGGGRPALAAFPLVVGGAHVLARRVARGR</sequence>